<keyword evidence="1 4" id="KW-0378">Hydrolase</keyword>
<dbReference type="PANTHER" id="PTHR14226">
    <property type="entry name" value="NEUROPATHY TARGET ESTERASE/SWISS CHEESE D.MELANOGASTER"/>
    <property type="match status" value="1"/>
</dbReference>
<comment type="caution">
    <text evidence="4">Lacks conserved residue(s) required for the propagation of feature annotation.</text>
</comment>
<dbReference type="AlphaFoldDB" id="A0A846TVL1"/>
<keyword evidence="3 4" id="KW-0443">Lipid metabolism</keyword>
<accession>A0A846TVL1</accession>
<evidence type="ECO:0000313" key="8">
    <source>
        <dbReference type="Proteomes" id="UP000521379"/>
    </source>
</evidence>
<feature type="active site" description="Proton acceptor" evidence="4">
    <location>
        <position position="152"/>
    </location>
</feature>
<protein>
    <recommendedName>
        <fullName evidence="6">PNPLA domain-containing protein</fullName>
    </recommendedName>
</protein>
<dbReference type="RefSeq" id="WP_119933307.1">
    <property type="nucleotide sequence ID" value="NZ_JAAVUN010000006.1"/>
</dbReference>
<feature type="compositionally biased region" description="Basic and acidic residues" evidence="5">
    <location>
        <begin position="319"/>
        <end position="331"/>
    </location>
</feature>
<evidence type="ECO:0000256" key="1">
    <source>
        <dbReference type="ARBA" id="ARBA00022801"/>
    </source>
</evidence>
<evidence type="ECO:0000313" key="7">
    <source>
        <dbReference type="EMBL" id="NKE09267.1"/>
    </source>
</evidence>
<feature type="short sequence motif" description="GXSXG" evidence="4">
    <location>
        <begin position="36"/>
        <end position="40"/>
    </location>
</feature>
<dbReference type="Pfam" id="PF01734">
    <property type="entry name" value="Patatin"/>
    <property type="match status" value="1"/>
</dbReference>
<dbReference type="Gene3D" id="3.40.1090.10">
    <property type="entry name" value="Cytosolic phospholipase A2 catalytic domain"/>
    <property type="match status" value="1"/>
</dbReference>
<dbReference type="PANTHER" id="PTHR14226:SF76">
    <property type="entry name" value="NTE FAMILY PROTEIN RSSA"/>
    <property type="match status" value="1"/>
</dbReference>
<reference evidence="7 8" key="1">
    <citation type="submission" date="2020-02" db="EMBL/GenBank/DDBJ databases">
        <authorList>
            <person name="Sun Q."/>
        </authorList>
    </citation>
    <scope>NUCLEOTIDE SEQUENCE [LARGE SCALE GENOMIC DNA]</scope>
    <source>
        <strain evidence="7 8">YIM 13062</strain>
    </source>
</reference>
<dbReference type="EMBL" id="JAAVUN010000006">
    <property type="protein sequence ID" value="NKE09267.1"/>
    <property type="molecule type" value="Genomic_DNA"/>
</dbReference>
<sequence length="421" mass="44793">MKIALVLGSGGARGYAHMGVIDELTARGHEIVSISGCSMGALVGGMYAAGALEEFREFVRPLKRSEVFRYADLSVSGPGLFKSDRLMDRLHELIGDVRIEDLPIPYTAVATDLTNRREVWFHDGPLLTAIRASIAIPTAITPVVYRGRLLADGGILNPLPVDASSHFISEATVAVSLFGRNRPGLGQQSMDTGLHTEQGPTSQDRREQTEGHPQATTSQEATAVGDVARTAAVNVASAGVAAAEAATSLTETAETADTQTQTEPSGTDGGPEQDVLTLPGGTPLSSYTGGSMSAGLAARWRERVAQPWKESSALWRTRKHDDDSTSRETRRPGSWGAAKPVPEWSSAFEALPKDLSTVDMMVSALEVMQTAIELPRLAVQPPDVLVSVPSDVCATFDFDRADEVTAVGRRLAVDAFDRAGL</sequence>
<keyword evidence="8" id="KW-1185">Reference proteome</keyword>
<dbReference type="InterPro" id="IPR002641">
    <property type="entry name" value="PNPLA_dom"/>
</dbReference>
<dbReference type="Proteomes" id="UP000521379">
    <property type="component" value="Unassembled WGS sequence"/>
</dbReference>
<evidence type="ECO:0000259" key="6">
    <source>
        <dbReference type="PROSITE" id="PS51635"/>
    </source>
</evidence>
<dbReference type="GO" id="GO:0016042">
    <property type="term" value="P:lipid catabolic process"/>
    <property type="evidence" value="ECO:0007669"/>
    <property type="project" value="UniProtKB-UniRule"/>
</dbReference>
<keyword evidence="2 4" id="KW-0442">Lipid degradation</keyword>
<evidence type="ECO:0000256" key="2">
    <source>
        <dbReference type="ARBA" id="ARBA00022963"/>
    </source>
</evidence>
<dbReference type="InterPro" id="IPR016035">
    <property type="entry name" value="Acyl_Trfase/lysoPLipase"/>
</dbReference>
<dbReference type="GO" id="GO:0016787">
    <property type="term" value="F:hydrolase activity"/>
    <property type="evidence" value="ECO:0007669"/>
    <property type="project" value="UniProtKB-UniRule"/>
</dbReference>
<comment type="caution">
    <text evidence="7">The sequence shown here is derived from an EMBL/GenBank/DDBJ whole genome shotgun (WGS) entry which is preliminary data.</text>
</comment>
<feature type="domain" description="PNPLA" evidence="6">
    <location>
        <begin position="5"/>
        <end position="165"/>
    </location>
</feature>
<evidence type="ECO:0000256" key="3">
    <source>
        <dbReference type="ARBA" id="ARBA00023098"/>
    </source>
</evidence>
<dbReference type="InterPro" id="IPR050301">
    <property type="entry name" value="NTE"/>
</dbReference>
<feature type="region of interest" description="Disordered" evidence="5">
    <location>
        <begin position="314"/>
        <end position="339"/>
    </location>
</feature>
<gene>
    <name evidence="7" type="ORF">GTW58_04780</name>
</gene>
<feature type="region of interest" description="Disordered" evidence="5">
    <location>
        <begin position="184"/>
        <end position="222"/>
    </location>
</feature>
<name>A0A846TVL1_9MICC</name>
<feature type="region of interest" description="Disordered" evidence="5">
    <location>
        <begin position="246"/>
        <end position="291"/>
    </location>
</feature>
<evidence type="ECO:0000256" key="5">
    <source>
        <dbReference type="SAM" id="MobiDB-lite"/>
    </source>
</evidence>
<dbReference type="PROSITE" id="PS51635">
    <property type="entry name" value="PNPLA"/>
    <property type="match status" value="1"/>
</dbReference>
<organism evidence="7 8">
    <name type="scientific">Kocuria subflava</name>
    <dbReference type="NCBI Taxonomy" id="1736139"/>
    <lineage>
        <taxon>Bacteria</taxon>
        <taxon>Bacillati</taxon>
        <taxon>Actinomycetota</taxon>
        <taxon>Actinomycetes</taxon>
        <taxon>Micrococcales</taxon>
        <taxon>Micrococcaceae</taxon>
        <taxon>Kocuria</taxon>
    </lineage>
</organism>
<proteinExistence type="predicted"/>
<feature type="active site" description="Nucleophile" evidence="4">
    <location>
        <position position="38"/>
    </location>
</feature>
<dbReference type="SUPFAM" id="SSF52151">
    <property type="entry name" value="FabD/lysophospholipase-like"/>
    <property type="match status" value="1"/>
</dbReference>
<feature type="short sequence motif" description="DGA/G" evidence="4">
    <location>
        <begin position="152"/>
        <end position="154"/>
    </location>
</feature>
<feature type="compositionally biased region" description="Low complexity" evidence="5">
    <location>
        <begin position="246"/>
        <end position="263"/>
    </location>
</feature>
<evidence type="ECO:0000256" key="4">
    <source>
        <dbReference type="PROSITE-ProRule" id="PRU01161"/>
    </source>
</evidence>